<dbReference type="Proteomes" id="UP001277761">
    <property type="component" value="Unassembled WGS sequence"/>
</dbReference>
<keyword evidence="3" id="KW-0732">Signal</keyword>
<protein>
    <recommendedName>
        <fullName evidence="6">DUF2029 domain-containing protein</fullName>
    </recommendedName>
</protein>
<proteinExistence type="predicted"/>
<evidence type="ECO:0000256" key="2">
    <source>
        <dbReference type="SAM" id="Phobius"/>
    </source>
</evidence>
<feature type="compositionally biased region" description="Low complexity" evidence="1">
    <location>
        <begin position="28"/>
        <end position="48"/>
    </location>
</feature>
<feature type="chain" id="PRO_5045647294" description="DUF2029 domain-containing protein" evidence="3">
    <location>
        <begin position="28"/>
        <end position="616"/>
    </location>
</feature>
<feature type="region of interest" description="Disordered" evidence="1">
    <location>
        <begin position="28"/>
        <end position="76"/>
    </location>
</feature>
<evidence type="ECO:0008006" key="6">
    <source>
        <dbReference type="Google" id="ProtNLM"/>
    </source>
</evidence>
<feature type="signal peptide" evidence="3">
    <location>
        <begin position="1"/>
        <end position="27"/>
    </location>
</feature>
<dbReference type="RefSeq" id="WP_319954634.1">
    <property type="nucleotide sequence ID" value="NZ_JAXAVX010000006.1"/>
</dbReference>
<feature type="transmembrane region" description="Helical" evidence="2">
    <location>
        <begin position="190"/>
        <end position="207"/>
    </location>
</feature>
<feature type="region of interest" description="Disordered" evidence="1">
    <location>
        <begin position="587"/>
        <end position="616"/>
    </location>
</feature>
<feature type="transmembrane region" description="Helical" evidence="2">
    <location>
        <begin position="456"/>
        <end position="477"/>
    </location>
</feature>
<evidence type="ECO:0000313" key="5">
    <source>
        <dbReference type="Proteomes" id="UP001277761"/>
    </source>
</evidence>
<evidence type="ECO:0000313" key="4">
    <source>
        <dbReference type="EMBL" id="MDX8152478.1"/>
    </source>
</evidence>
<feature type="transmembrane region" description="Helical" evidence="2">
    <location>
        <begin position="213"/>
        <end position="234"/>
    </location>
</feature>
<reference evidence="4 5" key="1">
    <citation type="submission" date="2023-11" db="EMBL/GenBank/DDBJ databases">
        <authorList>
            <person name="Xu M."/>
            <person name="Jiang T."/>
        </authorList>
    </citation>
    <scope>NUCLEOTIDE SEQUENCE [LARGE SCALE GENOMIC DNA]</scope>
    <source>
        <strain evidence="4 5">SD</strain>
    </source>
</reference>
<evidence type="ECO:0000256" key="3">
    <source>
        <dbReference type="SAM" id="SignalP"/>
    </source>
</evidence>
<gene>
    <name evidence="4" type="ORF">SK069_12795</name>
</gene>
<name>A0ABU4VNN5_9ACTN</name>
<feature type="transmembrane region" description="Helical" evidence="2">
    <location>
        <begin position="537"/>
        <end position="553"/>
    </location>
</feature>
<feature type="transmembrane region" description="Helical" evidence="2">
    <location>
        <begin position="375"/>
        <end position="405"/>
    </location>
</feature>
<keyword evidence="5" id="KW-1185">Reference proteome</keyword>
<organism evidence="4 5">
    <name type="scientific">Patulibacter brassicae</name>
    <dbReference type="NCBI Taxonomy" id="1705717"/>
    <lineage>
        <taxon>Bacteria</taxon>
        <taxon>Bacillati</taxon>
        <taxon>Actinomycetota</taxon>
        <taxon>Thermoleophilia</taxon>
        <taxon>Solirubrobacterales</taxon>
        <taxon>Patulibacteraceae</taxon>
        <taxon>Patulibacter</taxon>
    </lineage>
</organism>
<keyword evidence="2" id="KW-0812">Transmembrane</keyword>
<keyword evidence="2" id="KW-0472">Membrane</keyword>
<sequence>MSAATRRGTVLALIVAALLLLAGPAAAQGTGTTPAGGTTTTVPGVPVLDPRAGPTDPNGVESPGDREVPPAGHRLSARQAEAIARADPKARRVRRETRGSYDSIFLKGKDRWQLSIYAPGKPLREIGQVIVSDASGRVTESWDGPYVAWTMARGYDGAFGRSITSPWLWGVLTILFLLPFVGVRPLRGPPVPLLLLAGFAVPLAAFNNARLDIAVPTSFALLVALLLWAATTGLRRPRDPDRPRDVVVGVPLVLLLLAGLALLVFRAVLSVVDGNVIDVGYAGVVGADLLGKGQAVYGNFPKGIEAGDTYGPINYLAYLPFEQVWPWSGRWDDLPAAHAAAVAFDAVAAGLLYLVGRRQETDPRAGRGRGVLYAYLWLACPWTAYCLSSNANDALVAAGLALLLLVGTRPLARGLAAGLAGAAKVAPLALVPLLATRHPVDPTVRHHHRGPRLSPGAWAAFGVGILVVVVPTTLLVLDGASLRLLYDRTIGYQAGREAPFMPWGFYGWVPDVATTVARVLAVGFALLVALLPRRHDLTGLAATAAAVLLALQLSTEYWFYLYLVWLLPLVLVGALGDRTLRWVGTRADTAPPERPHGPVPREDAPWAQDAPAGASR</sequence>
<feature type="transmembrane region" description="Helical" evidence="2">
    <location>
        <begin position="411"/>
        <end position="435"/>
    </location>
</feature>
<feature type="transmembrane region" description="Helical" evidence="2">
    <location>
        <begin position="336"/>
        <end position="355"/>
    </location>
</feature>
<feature type="transmembrane region" description="Helical" evidence="2">
    <location>
        <begin position="166"/>
        <end position="183"/>
    </location>
</feature>
<feature type="compositionally biased region" description="Basic and acidic residues" evidence="1">
    <location>
        <begin position="591"/>
        <end position="604"/>
    </location>
</feature>
<accession>A0ABU4VNN5</accession>
<evidence type="ECO:0000256" key="1">
    <source>
        <dbReference type="SAM" id="MobiDB-lite"/>
    </source>
</evidence>
<comment type="caution">
    <text evidence="4">The sequence shown here is derived from an EMBL/GenBank/DDBJ whole genome shotgun (WGS) entry which is preliminary data.</text>
</comment>
<keyword evidence="2" id="KW-1133">Transmembrane helix</keyword>
<feature type="transmembrane region" description="Helical" evidence="2">
    <location>
        <begin position="505"/>
        <end position="530"/>
    </location>
</feature>
<feature type="transmembrane region" description="Helical" evidence="2">
    <location>
        <begin position="246"/>
        <end position="269"/>
    </location>
</feature>
<feature type="transmembrane region" description="Helical" evidence="2">
    <location>
        <begin position="559"/>
        <end position="576"/>
    </location>
</feature>
<dbReference type="EMBL" id="JAXAVX010000006">
    <property type="protein sequence ID" value="MDX8152478.1"/>
    <property type="molecule type" value="Genomic_DNA"/>
</dbReference>